<keyword evidence="4" id="KW-1185">Reference proteome</keyword>
<evidence type="ECO:0000313" key="5">
    <source>
        <dbReference type="WBParaSite" id="Minc3s00642g15527"/>
    </source>
</evidence>
<dbReference type="AlphaFoldDB" id="A0A914LML5"/>
<keyword evidence="2" id="KW-0539">Nucleus</keyword>
<sequence>MDDDAFGFGELAYDDNLPYQEDNQNVLENNNFEENLPSKGKKKKYKRSKKGTKIQQNNPENLKIHENCKRTEDDFGDLFGDYERKKESIFTSESPLDWHLNVGEDEVRTKRRKIEIENVLERVAQRILKARQENSKTSLNEGIDTIQSKKVAQNSSSTKLLKMPPMDGSAWYGINSPDGVFRRYILIKPKNNKKRREINKIDSTEDRIKDLDDYYNLFERMENQKRERLFNFFGDVNMEDDEILEVKNSSRTLWTEKYAPNNFLDLLSDDETNRLVLLWLRLWDGLAFKKKGGVVFWESLEEKDKKLVEIDHLRGGFVLPKQRILVLHGSSGAGKSSLAFVVAKQLGYRPLSIQISEIQNVAELRNRMENAINSIEISSLFLMQKQQQTPKTEEDKPVCFIIEGLELATSDMANPNLGLTFSQLVTLLPSTAEIQFLCSWTKRSSSNGSILRPVICICSNIWNSPNLKQLRISSLALQVQPCNQKRLKARLLEICRFEGILIDQNQLNEMILTHGTDIRLCLNTLQFMTANAVGTAFSKKNSTPSDDIEQPQKLNTALSVSFIDVLYSIFTLDFHKDSRGIVQSPKQRANTILYLINRLAFEEFTRIQQLIFVNVASVFKLGHEQSTKISKIFISMDLLQSHIQQNQNYFLFRYLPYALISIHFICAMHVSRRLKFDMNTQFNNFVLPKVEPKIHQQASQIVKIKPNNLTGFFKFFLGFSKGDPFASIKKDAC</sequence>
<dbReference type="Gene3D" id="1.10.8.60">
    <property type="match status" value="1"/>
</dbReference>
<comment type="subcellular location">
    <subcellularLocation>
        <location evidence="1">Nucleus</location>
    </subcellularLocation>
</comment>
<evidence type="ECO:0000256" key="2">
    <source>
        <dbReference type="ARBA" id="ARBA00023242"/>
    </source>
</evidence>
<organism evidence="4 5">
    <name type="scientific">Meloidogyne incognita</name>
    <name type="common">Southern root-knot nematode worm</name>
    <name type="synonym">Oxyuris incognita</name>
    <dbReference type="NCBI Taxonomy" id="6306"/>
    <lineage>
        <taxon>Eukaryota</taxon>
        <taxon>Metazoa</taxon>
        <taxon>Ecdysozoa</taxon>
        <taxon>Nematoda</taxon>
        <taxon>Chromadorea</taxon>
        <taxon>Rhabditida</taxon>
        <taxon>Tylenchina</taxon>
        <taxon>Tylenchomorpha</taxon>
        <taxon>Tylenchoidea</taxon>
        <taxon>Meloidogynidae</taxon>
        <taxon>Meloidogyninae</taxon>
        <taxon>Meloidogyne</taxon>
        <taxon>Meloidogyne incognita group</taxon>
    </lineage>
</organism>
<evidence type="ECO:0000256" key="1">
    <source>
        <dbReference type="ARBA" id="ARBA00004123"/>
    </source>
</evidence>
<dbReference type="GO" id="GO:0005634">
    <property type="term" value="C:nucleus"/>
    <property type="evidence" value="ECO:0007669"/>
    <property type="project" value="UniProtKB-SubCell"/>
</dbReference>
<dbReference type="PANTHER" id="PTHR46765:SF1">
    <property type="entry name" value="P-LOOP CONTAINING NUCLEOSIDE TRIPHOSPHATE HYDROLASES SUPERFAMILY PROTEIN"/>
    <property type="match status" value="1"/>
</dbReference>
<dbReference type="Gene3D" id="3.40.50.300">
    <property type="entry name" value="P-loop containing nucleotide triphosphate hydrolases"/>
    <property type="match status" value="1"/>
</dbReference>
<protein>
    <submittedName>
        <fullName evidence="5">AAA+ ATPase domain-containing protein</fullName>
    </submittedName>
</protein>
<reference evidence="5" key="1">
    <citation type="submission" date="2022-11" db="UniProtKB">
        <authorList>
            <consortium name="WormBaseParasite"/>
        </authorList>
    </citation>
    <scope>IDENTIFICATION</scope>
</reference>
<dbReference type="InterPro" id="IPR053016">
    <property type="entry name" value="CTF18-RFC_complex"/>
</dbReference>
<evidence type="ECO:0000256" key="3">
    <source>
        <dbReference type="SAM" id="MobiDB-lite"/>
    </source>
</evidence>
<dbReference type="SUPFAM" id="SSF52540">
    <property type="entry name" value="P-loop containing nucleoside triphosphate hydrolases"/>
    <property type="match status" value="1"/>
</dbReference>
<feature type="region of interest" description="Disordered" evidence="3">
    <location>
        <begin position="32"/>
        <end position="54"/>
    </location>
</feature>
<dbReference type="PANTHER" id="PTHR46765">
    <property type="entry name" value="P-LOOP CONTAINING NUCLEOSIDE TRIPHOSPHATE HYDROLASES SUPERFAMILY PROTEIN"/>
    <property type="match status" value="1"/>
</dbReference>
<accession>A0A914LML5</accession>
<evidence type="ECO:0000313" key="4">
    <source>
        <dbReference type="Proteomes" id="UP000887563"/>
    </source>
</evidence>
<dbReference type="InterPro" id="IPR027417">
    <property type="entry name" value="P-loop_NTPase"/>
</dbReference>
<name>A0A914LML5_MELIC</name>
<dbReference type="Proteomes" id="UP000887563">
    <property type="component" value="Unplaced"/>
</dbReference>
<dbReference type="WBParaSite" id="Minc3s00642g15527">
    <property type="protein sequence ID" value="Minc3s00642g15527"/>
    <property type="gene ID" value="Minc3s00642g15527"/>
</dbReference>
<proteinExistence type="predicted"/>
<feature type="compositionally biased region" description="Basic residues" evidence="3">
    <location>
        <begin position="39"/>
        <end position="52"/>
    </location>
</feature>